<keyword evidence="4" id="KW-0548">Nucleotidyltransferase</keyword>
<keyword evidence="4" id="KW-0808">Transferase</keyword>
<feature type="region of interest" description="Disordered" evidence="2">
    <location>
        <begin position="224"/>
        <end position="296"/>
    </location>
</feature>
<accession>A0A6L2L338</accession>
<organism evidence="4">
    <name type="scientific">Tanacetum cinerariifolium</name>
    <name type="common">Dalmatian daisy</name>
    <name type="synonym">Chrysanthemum cinerariifolium</name>
    <dbReference type="NCBI Taxonomy" id="118510"/>
    <lineage>
        <taxon>Eukaryota</taxon>
        <taxon>Viridiplantae</taxon>
        <taxon>Streptophyta</taxon>
        <taxon>Embryophyta</taxon>
        <taxon>Tracheophyta</taxon>
        <taxon>Spermatophyta</taxon>
        <taxon>Magnoliopsida</taxon>
        <taxon>eudicotyledons</taxon>
        <taxon>Gunneridae</taxon>
        <taxon>Pentapetalae</taxon>
        <taxon>asterids</taxon>
        <taxon>campanulids</taxon>
        <taxon>Asterales</taxon>
        <taxon>Asteraceae</taxon>
        <taxon>Asteroideae</taxon>
        <taxon>Anthemideae</taxon>
        <taxon>Anthemidinae</taxon>
        <taxon>Tanacetum</taxon>
    </lineage>
</organism>
<dbReference type="InterPro" id="IPR012677">
    <property type="entry name" value="Nucleotide-bd_a/b_plait_sf"/>
</dbReference>
<protein>
    <submittedName>
        <fullName evidence="4">RNA-directed DNA polymerase, eukaryota, reverse transcriptase zinc-binding domain protein</fullName>
    </submittedName>
</protein>
<dbReference type="InterPro" id="IPR026960">
    <property type="entry name" value="RVT-Znf"/>
</dbReference>
<dbReference type="GO" id="GO:0003723">
    <property type="term" value="F:RNA binding"/>
    <property type="evidence" value="ECO:0007669"/>
    <property type="project" value="UniProtKB-UniRule"/>
</dbReference>
<dbReference type="CDD" id="cd00590">
    <property type="entry name" value="RRM_SF"/>
    <property type="match status" value="1"/>
</dbReference>
<evidence type="ECO:0000256" key="2">
    <source>
        <dbReference type="SAM" id="MobiDB-lite"/>
    </source>
</evidence>
<dbReference type="InterPro" id="IPR000504">
    <property type="entry name" value="RRM_dom"/>
</dbReference>
<dbReference type="Pfam" id="PF13966">
    <property type="entry name" value="zf-RVT"/>
    <property type="match status" value="1"/>
</dbReference>
<dbReference type="CDD" id="cd01650">
    <property type="entry name" value="RT_nLTR_like"/>
    <property type="match status" value="1"/>
</dbReference>
<reference evidence="4" key="1">
    <citation type="journal article" date="2019" name="Sci. Rep.">
        <title>Draft genome of Tanacetum cinerariifolium, the natural source of mosquito coil.</title>
        <authorList>
            <person name="Yamashiro T."/>
            <person name="Shiraishi A."/>
            <person name="Satake H."/>
            <person name="Nakayama K."/>
        </authorList>
    </citation>
    <scope>NUCLEOTIDE SEQUENCE</scope>
</reference>
<dbReference type="AlphaFoldDB" id="A0A6L2L338"/>
<dbReference type="InterPro" id="IPR000477">
    <property type="entry name" value="RT_dom"/>
</dbReference>
<dbReference type="SUPFAM" id="SSF54928">
    <property type="entry name" value="RNA-binding domain, RBD"/>
    <property type="match status" value="1"/>
</dbReference>
<evidence type="ECO:0000256" key="1">
    <source>
        <dbReference type="PROSITE-ProRule" id="PRU00176"/>
    </source>
</evidence>
<dbReference type="InterPro" id="IPR043502">
    <property type="entry name" value="DNA/RNA_pol_sf"/>
</dbReference>
<dbReference type="Pfam" id="PF00076">
    <property type="entry name" value="RRM_1"/>
    <property type="match status" value="1"/>
</dbReference>
<dbReference type="PROSITE" id="PS50102">
    <property type="entry name" value="RRM"/>
    <property type="match status" value="1"/>
</dbReference>
<dbReference type="SUPFAM" id="SSF56672">
    <property type="entry name" value="DNA/RNA polymerases"/>
    <property type="match status" value="1"/>
</dbReference>
<proteinExistence type="predicted"/>
<dbReference type="EMBL" id="BKCJ010003508">
    <property type="protein sequence ID" value="GEU55510.1"/>
    <property type="molecule type" value="Genomic_DNA"/>
</dbReference>
<evidence type="ECO:0000313" key="4">
    <source>
        <dbReference type="EMBL" id="GEU55510.1"/>
    </source>
</evidence>
<feature type="domain" description="RRM" evidence="3">
    <location>
        <begin position="16"/>
        <end position="100"/>
    </location>
</feature>
<evidence type="ECO:0000259" key="3">
    <source>
        <dbReference type="PROSITE" id="PS50102"/>
    </source>
</evidence>
<dbReference type="Gene3D" id="3.30.70.330">
    <property type="match status" value="1"/>
</dbReference>
<feature type="compositionally biased region" description="Acidic residues" evidence="2">
    <location>
        <begin position="227"/>
        <end position="246"/>
    </location>
</feature>
<dbReference type="GO" id="GO:0003964">
    <property type="term" value="F:RNA-directed DNA polymerase activity"/>
    <property type="evidence" value="ECO:0007669"/>
    <property type="project" value="UniProtKB-KW"/>
</dbReference>
<dbReference type="PANTHER" id="PTHR33116">
    <property type="entry name" value="REVERSE TRANSCRIPTASE ZINC-BINDING DOMAIN-CONTAINING PROTEIN-RELATED-RELATED"/>
    <property type="match status" value="1"/>
</dbReference>
<dbReference type="PANTHER" id="PTHR33116:SF77">
    <property type="entry name" value="RNA-DIRECTED DNA POLYMERASE"/>
    <property type="match status" value="1"/>
</dbReference>
<comment type="caution">
    <text evidence="4">The sequence shown here is derived from an EMBL/GenBank/DDBJ whole genome shotgun (WGS) entry which is preliminary data.</text>
</comment>
<keyword evidence="4" id="KW-0695">RNA-directed DNA polymerase</keyword>
<dbReference type="InterPro" id="IPR035979">
    <property type="entry name" value="RBD_domain_sf"/>
</dbReference>
<sequence>MGSYRTNEDDVAKISTSVYITNFLESVSAKELFHACKQYGHVVDSFILTKRSKNGKRFGYVRFINVFNEERLANVNTWGGNSYMGALKGVKQVDIEDLKSGPALLLGDDCVVSTDLSNALLGRVKEFASIANLKLALGNEGFVDITIKYTGELWVMLEFNSEETINMFRDNRKLLDVDDQDETSFHSKRLCIYMKADRSIVEEFKIIHQGKIYRIRANETPRWVPDFTDESDDDDQDEFNSNDDDIDIHKSGGAMDNNGVEGNKPMDGSVNKSGSSLKYPPRFTPIDGNGENFTPAEDGMIRNVEEVRTCNREENNDAFSDIRVNSYTKEAGTEIAEINKAFGIIYNRRSVNVKDTWKVSPCVGSNAMKILMGKLKFLKNHIRELSKTSTVSRKNVKAQYKRELQAVDLIINSGQGTEKEISTLKGDENFGFFHGMLNKKHSILNIQGVMVDGMWVDNPNKIHFDQQMELESEVTNDEIKKVVWECGTDKAPGPDGFTFGFFAVDFNIDSGQWTEKEISTRADIINMIQRCDKLDSMEMAQKAKVKWAVEGDENSGSFHGMLNKKRSIFNIRGVMVDGCNSSFIALIPKIPDANLVNDFRLSSLIGSTYKIIAKILTNQLVGVLGGIVNEVQSAFITDRQILDGPFILNEVFQWCKRKKQTLIFKVDFEKAYDSVRWDFLDDVLRKFGFGEKWRKWIQCCLQSSRGSIIINDSPTKEFQFGKGLKQGDPLSAFLFILIMESLHLSSQRVVDAGMFYGIKLDGLVNLSHMFYADDAVSVGQWSENNISTAANKLGCLVLKTPFLYPGSFVGGAMHRLQAWNDIVDRVKRHLSKWKMKMLSIGGRLTLVKSVLARRLHGFNGIRFLSQDTSLWARVIKAIHGGDGNIGAGTRSGTKSCWMNIVNEINVLSKKDINLMNFLRIKVGNGESTLFLEDVLCEGGKLKDRFPRAYDLESCKTITPVTLVLISDRWTCTLNSSGEFSVASVKNLIDVKIFLEGEHKTRWIRYVPIKVNTHAWKVMSNSLPTRFNFSRRVIDIDSITCVNCDMGVETTSHLFFTCDMAQQVARLIT</sequence>
<keyword evidence="1" id="KW-0694">RNA-binding</keyword>
<dbReference type="Pfam" id="PF00078">
    <property type="entry name" value="RVT_1"/>
    <property type="match status" value="1"/>
</dbReference>
<name>A0A6L2L338_TANCI</name>
<gene>
    <name evidence="4" type="ORF">Tci_027488</name>
</gene>